<name>A0ABV6B104_9DEIO</name>
<keyword evidence="3" id="KW-1185">Reference proteome</keyword>
<organism evidence="2 3">
    <name type="scientific">Deinococcus oregonensis</name>
    <dbReference type="NCBI Taxonomy" id="1805970"/>
    <lineage>
        <taxon>Bacteria</taxon>
        <taxon>Thermotogati</taxon>
        <taxon>Deinococcota</taxon>
        <taxon>Deinococci</taxon>
        <taxon>Deinococcales</taxon>
        <taxon>Deinococcaceae</taxon>
        <taxon>Deinococcus</taxon>
    </lineage>
</organism>
<gene>
    <name evidence="2" type="ORF">ACFFLM_11845</name>
</gene>
<dbReference type="RefSeq" id="WP_380009994.1">
    <property type="nucleotide sequence ID" value="NZ_JBHLYR010000033.1"/>
</dbReference>
<feature type="transmembrane region" description="Helical" evidence="1">
    <location>
        <begin position="108"/>
        <end position="128"/>
    </location>
</feature>
<accession>A0ABV6B104</accession>
<evidence type="ECO:0000313" key="3">
    <source>
        <dbReference type="Proteomes" id="UP001589733"/>
    </source>
</evidence>
<feature type="transmembrane region" description="Helical" evidence="1">
    <location>
        <begin position="12"/>
        <end position="30"/>
    </location>
</feature>
<evidence type="ECO:0000313" key="2">
    <source>
        <dbReference type="EMBL" id="MFB9992660.1"/>
    </source>
</evidence>
<keyword evidence="1" id="KW-0472">Membrane</keyword>
<comment type="caution">
    <text evidence="2">The sequence shown here is derived from an EMBL/GenBank/DDBJ whole genome shotgun (WGS) entry which is preliminary data.</text>
</comment>
<dbReference type="Proteomes" id="UP001589733">
    <property type="component" value="Unassembled WGS sequence"/>
</dbReference>
<protein>
    <recommendedName>
        <fullName evidence="4">Sensor histidine kinase</fullName>
    </recommendedName>
</protein>
<dbReference type="EMBL" id="JBHLYR010000033">
    <property type="protein sequence ID" value="MFB9992660.1"/>
    <property type="molecule type" value="Genomic_DNA"/>
</dbReference>
<keyword evidence="1" id="KW-1133">Transmembrane helix</keyword>
<evidence type="ECO:0008006" key="4">
    <source>
        <dbReference type="Google" id="ProtNLM"/>
    </source>
</evidence>
<evidence type="ECO:0000256" key="1">
    <source>
        <dbReference type="SAM" id="Phobius"/>
    </source>
</evidence>
<reference evidence="2 3" key="1">
    <citation type="submission" date="2024-09" db="EMBL/GenBank/DDBJ databases">
        <authorList>
            <person name="Sun Q."/>
            <person name="Mori K."/>
        </authorList>
    </citation>
    <scope>NUCLEOTIDE SEQUENCE [LARGE SCALE GENOMIC DNA]</scope>
    <source>
        <strain evidence="2 3">JCM 13503</strain>
    </source>
</reference>
<sequence>MPRRLLRTLERFSLTLLIFSLALLLGGWYVRVNLERQTVLVQLIEPGNSGINALFGDNGTPIGAPQLAIVPDPPGFLPGRGIHGERLVDATALITHHQHLLQAKTVRYVWTLLSTTVALSALLSGALWRWSVYRLKAPLPV</sequence>
<proteinExistence type="predicted"/>
<keyword evidence="1" id="KW-0812">Transmembrane</keyword>